<evidence type="ECO:0000256" key="2">
    <source>
        <dbReference type="ARBA" id="ARBA00022741"/>
    </source>
</evidence>
<evidence type="ECO:0000259" key="4">
    <source>
        <dbReference type="PROSITE" id="PS50893"/>
    </source>
</evidence>
<dbReference type="GO" id="GO:0016887">
    <property type="term" value="F:ATP hydrolysis activity"/>
    <property type="evidence" value="ECO:0007669"/>
    <property type="project" value="InterPro"/>
</dbReference>
<proteinExistence type="predicted"/>
<dbReference type="PANTHER" id="PTHR42939:SF5">
    <property type="entry name" value="ABC-TYPE TRANSPORTER ATP-BINDING PROTEIN ECSA"/>
    <property type="match status" value="1"/>
</dbReference>
<protein>
    <submittedName>
        <fullName evidence="5">ABC transporter ATP-binding protein</fullName>
    </submittedName>
</protein>
<keyword evidence="3 5" id="KW-0067">ATP-binding</keyword>
<evidence type="ECO:0000313" key="6">
    <source>
        <dbReference type="Proteomes" id="UP001056756"/>
    </source>
</evidence>
<dbReference type="Proteomes" id="UP001056756">
    <property type="component" value="Chromosome"/>
</dbReference>
<feature type="domain" description="ABC transporter" evidence="4">
    <location>
        <begin position="5"/>
        <end position="236"/>
    </location>
</feature>
<dbReference type="Gene3D" id="3.40.50.300">
    <property type="entry name" value="P-loop containing nucleotide triphosphate hydrolases"/>
    <property type="match status" value="1"/>
</dbReference>
<accession>A0A9J6ZA33</accession>
<dbReference type="InterPro" id="IPR003439">
    <property type="entry name" value="ABC_transporter-like_ATP-bd"/>
</dbReference>
<dbReference type="PANTHER" id="PTHR42939">
    <property type="entry name" value="ABC TRANSPORTER ATP-BINDING PROTEIN ALBC-RELATED"/>
    <property type="match status" value="1"/>
</dbReference>
<dbReference type="SUPFAM" id="SSF52540">
    <property type="entry name" value="P-loop containing nucleoside triphosphate hydrolases"/>
    <property type="match status" value="1"/>
</dbReference>
<dbReference type="InterPro" id="IPR003593">
    <property type="entry name" value="AAA+_ATPase"/>
</dbReference>
<gene>
    <name evidence="5" type="ORF">NAG76_13280</name>
</gene>
<evidence type="ECO:0000313" key="5">
    <source>
        <dbReference type="EMBL" id="URN92816.1"/>
    </source>
</evidence>
<dbReference type="InterPro" id="IPR051782">
    <property type="entry name" value="ABC_Transporter_VariousFunc"/>
</dbReference>
<organism evidence="5 6">
    <name type="scientific">Candidatus Pristimantibacillus lignocellulolyticus</name>
    <dbReference type="NCBI Taxonomy" id="2994561"/>
    <lineage>
        <taxon>Bacteria</taxon>
        <taxon>Bacillati</taxon>
        <taxon>Bacillota</taxon>
        <taxon>Bacilli</taxon>
        <taxon>Bacillales</taxon>
        <taxon>Paenibacillaceae</taxon>
        <taxon>Candidatus Pristimantibacillus</taxon>
    </lineage>
</organism>
<dbReference type="SMART" id="SM00382">
    <property type="entry name" value="AAA"/>
    <property type="match status" value="1"/>
</dbReference>
<dbReference type="KEGG" id="plig:NAG76_13280"/>
<dbReference type="PROSITE" id="PS50893">
    <property type="entry name" value="ABC_TRANSPORTER_2"/>
    <property type="match status" value="1"/>
</dbReference>
<dbReference type="CDD" id="cd03230">
    <property type="entry name" value="ABC_DR_subfamily_A"/>
    <property type="match status" value="1"/>
</dbReference>
<dbReference type="EMBL" id="CP097899">
    <property type="protein sequence ID" value="URN92816.1"/>
    <property type="molecule type" value="Genomic_DNA"/>
</dbReference>
<sequence length="250" mass="27681">MSTVLSVEQLSGGYSPRKAIIQNINLHIESGEMIGLIGVNGAGKSTTIKHILGLMTPHKGTIMINGTTLKDDVEKYRSGYTYVPETPVLFEELTVEEHLRLTAMAYSVPQKQYEQQVELLLERYHMVKKRKSVTAHLSKGMKQKVMIMSALLAKPALFIIDEPFLGLDPLGIRSLLLELEEVKKNGSSILMSSHILATIEHYCDRFLMLDGGQVVAHGTLQQMLDQANKGGGQAKNLEEAFYELLNGGEV</sequence>
<evidence type="ECO:0000256" key="1">
    <source>
        <dbReference type="ARBA" id="ARBA00022448"/>
    </source>
</evidence>
<reference evidence="5" key="1">
    <citation type="submission" date="2022-05" db="EMBL/GenBank/DDBJ databases">
        <title>Novel bacterial taxa in a minimal lignocellulolytic consortium and its capacity to transform plastics disclosed by genome-resolved metagenomics.</title>
        <authorList>
            <person name="Rodriguez C.A.D."/>
            <person name="Diaz-Garcia L."/>
            <person name="Herrera K."/>
            <person name="Tarazona N.A."/>
            <person name="Sproer C."/>
            <person name="Overmann J."/>
            <person name="Jimenez D.J."/>
        </authorList>
    </citation>
    <scope>NUCLEOTIDE SEQUENCE</scope>
    <source>
        <strain evidence="5">MAG5</strain>
    </source>
</reference>
<keyword evidence="2" id="KW-0547">Nucleotide-binding</keyword>
<dbReference type="AlphaFoldDB" id="A0A9J6ZA33"/>
<dbReference type="InterPro" id="IPR027417">
    <property type="entry name" value="P-loop_NTPase"/>
</dbReference>
<keyword evidence="1" id="KW-0813">Transport</keyword>
<dbReference type="GO" id="GO:0005524">
    <property type="term" value="F:ATP binding"/>
    <property type="evidence" value="ECO:0007669"/>
    <property type="project" value="UniProtKB-KW"/>
</dbReference>
<name>A0A9J6ZA33_9BACL</name>
<dbReference type="Pfam" id="PF00005">
    <property type="entry name" value="ABC_tran"/>
    <property type="match status" value="1"/>
</dbReference>
<evidence type="ECO:0000256" key="3">
    <source>
        <dbReference type="ARBA" id="ARBA00022840"/>
    </source>
</evidence>